<evidence type="ECO:0000256" key="5">
    <source>
        <dbReference type="ARBA" id="ARBA00022679"/>
    </source>
</evidence>
<dbReference type="GO" id="GO:0000333">
    <property type="term" value="C:telomerase catalytic core complex"/>
    <property type="evidence" value="ECO:0007669"/>
    <property type="project" value="TreeGrafter"/>
</dbReference>
<evidence type="ECO:0000256" key="4">
    <source>
        <dbReference type="ARBA" id="ARBA00022454"/>
    </source>
</evidence>
<evidence type="ECO:0000313" key="16">
    <source>
        <dbReference type="EMBL" id="KAJ2004365.1"/>
    </source>
</evidence>
<dbReference type="GO" id="GO:0000781">
    <property type="term" value="C:chromosome, telomeric region"/>
    <property type="evidence" value="ECO:0007669"/>
    <property type="project" value="UniProtKB-SubCell"/>
</dbReference>
<keyword evidence="10 13" id="KW-0695">RNA-directed DNA polymerase</keyword>
<evidence type="ECO:0000256" key="14">
    <source>
        <dbReference type="SAM" id="MobiDB-lite"/>
    </source>
</evidence>
<name>A0A9W8EK14_9FUNG</name>
<dbReference type="GO" id="GO:0070034">
    <property type="term" value="F:telomerase RNA binding"/>
    <property type="evidence" value="ECO:0007669"/>
    <property type="project" value="TreeGrafter"/>
</dbReference>
<dbReference type="EMBL" id="JANBQF010000159">
    <property type="protein sequence ID" value="KAJ2004365.1"/>
    <property type="molecule type" value="Genomic_DNA"/>
</dbReference>
<dbReference type="Pfam" id="PF21399">
    <property type="entry name" value="TERT_C"/>
    <property type="match status" value="1"/>
</dbReference>
<keyword evidence="17" id="KW-1185">Reference proteome</keyword>
<keyword evidence="5 13" id="KW-0808">Transferase</keyword>
<dbReference type="PANTHER" id="PTHR12066:SF0">
    <property type="entry name" value="TELOMERASE REVERSE TRANSCRIPTASE"/>
    <property type="match status" value="1"/>
</dbReference>
<dbReference type="EC" id="2.7.7.49" evidence="2 13"/>
<dbReference type="InterPro" id="IPR021891">
    <property type="entry name" value="Telomerase_RBD"/>
</dbReference>
<keyword evidence="7 13" id="KW-0479">Metal-binding</keyword>
<comment type="catalytic activity">
    <reaction evidence="12 13">
        <text>DNA(n) + a 2'-deoxyribonucleoside 5'-triphosphate = DNA(n+1) + diphosphate</text>
        <dbReference type="Rhea" id="RHEA:22508"/>
        <dbReference type="Rhea" id="RHEA-COMP:17339"/>
        <dbReference type="Rhea" id="RHEA-COMP:17340"/>
        <dbReference type="ChEBI" id="CHEBI:33019"/>
        <dbReference type="ChEBI" id="CHEBI:61560"/>
        <dbReference type="ChEBI" id="CHEBI:173112"/>
        <dbReference type="EC" id="2.7.7.49"/>
    </reaction>
</comment>
<evidence type="ECO:0000256" key="1">
    <source>
        <dbReference type="ARBA" id="ARBA00008001"/>
    </source>
</evidence>
<evidence type="ECO:0000256" key="8">
    <source>
        <dbReference type="ARBA" id="ARBA00022842"/>
    </source>
</evidence>
<dbReference type="Pfam" id="PF12009">
    <property type="entry name" value="Telomerase_RBD"/>
    <property type="match status" value="1"/>
</dbReference>
<evidence type="ECO:0000256" key="13">
    <source>
        <dbReference type="RuleBase" id="RU365061"/>
    </source>
</evidence>
<evidence type="ECO:0000256" key="2">
    <source>
        <dbReference type="ARBA" id="ARBA00012493"/>
    </source>
</evidence>
<dbReference type="Gene3D" id="3.30.70.2630">
    <property type="match status" value="1"/>
</dbReference>
<dbReference type="CDD" id="cd01648">
    <property type="entry name" value="TERT"/>
    <property type="match status" value="1"/>
</dbReference>
<comment type="caution">
    <text evidence="16">The sequence shown here is derived from an EMBL/GenBank/DDBJ whole genome shotgun (WGS) entry which is preliminary data.</text>
</comment>
<evidence type="ECO:0000256" key="11">
    <source>
        <dbReference type="ARBA" id="ARBA00023242"/>
    </source>
</evidence>
<evidence type="ECO:0000256" key="7">
    <source>
        <dbReference type="ARBA" id="ARBA00022723"/>
    </source>
</evidence>
<evidence type="ECO:0000256" key="9">
    <source>
        <dbReference type="ARBA" id="ARBA00022895"/>
    </source>
</evidence>
<comment type="function">
    <text evidence="13">Telomerase is a ribonucleoprotein enzyme essential for the replication of chromosome termini in most eukaryotes. It elongates telomeres. It is a reverse transcriptase that adds simple sequence repeats to chromosome ends by copying a template sequence within the RNA component of the enzyme.</text>
</comment>
<dbReference type="InterPro" id="IPR003545">
    <property type="entry name" value="Telomerase_RT"/>
</dbReference>
<feature type="region of interest" description="Disordered" evidence="14">
    <location>
        <begin position="545"/>
        <end position="565"/>
    </location>
</feature>
<keyword evidence="8 13" id="KW-0460">Magnesium</keyword>
<dbReference type="GO" id="GO:0042162">
    <property type="term" value="F:telomeric DNA binding"/>
    <property type="evidence" value="ECO:0007669"/>
    <property type="project" value="TreeGrafter"/>
</dbReference>
<organism evidence="16 17">
    <name type="scientific">Coemansia thaxteri</name>
    <dbReference type="NCBI Taxonomy" id="2663907"/>
    <lineage>
        <taxon>Eukaryota</taxon>
        <taxon>Fungi</taxon>
        <taxon>Fungi incertae sedis</taxon>
        <taxon>Zoopagomycota</taxon>
        <taxon>Kickxellomycotina</taxon>
        <taxon>Kickxellomycetes</taxon>
        <taxon>Kickxellales</taxon>
        <taxon>Kickxellaceae</taxon>
        <taxon>Coemansia</taxon>
    </lineage>
</organism>
<gene>
    <name evidence="16" type="primary">EST2</name>
    <name evidence="16" type="ORF">H4R26_002557</name>
</gene>
<keyword evidence="4 13" id="KW-0158">Chromosome</keyword>
<proteinExistence type="inferred from homology"/>
<feature type="domain" description="Reverse transcriptase" evidence="15">
    <location>
        <begin position="505"/>
        <end position="850"/>
    </location>
</feature>
<reference evidence="16" key="1">
    <citation type="submission" date="2022-07" db="EMBL/GenBank/DDBJ databases">
        <title>Phylogenomic reconstructions and comparative analyses of Kickxellomycotina fungi.</title>
        <authorList>
            <person name="Reynolds N.K."/>
            <person name="Stajich J.E."/>
            <person name="Barry K."/>
            <person name="Grigoriev I.V."/>
            <person name="Crous P."/>
            <person name="Smith M.E."/>
        </authorList>
    </citation>
    <scope>NUCLEOTIDE SEQUENCE</scope>
    <source>
        <strain evidence="16">IMI 214461</strain>
    </source>
</reference>
<dbReference type="GO" id="GO:0003720">
    <property type="term" value="F:telomerase activity"/>
    <property type="evidence" value="ECO:0007669"/>
    <property type="project" value="InterPro"/>
</dbReference>
<dbReference type="Gene3D" id="1.10.132.70">
    <property type="match status" value="1"/>
</dbReference>
<dbReference type="OrthoDB" id="289721at2759"/>
<dbReference type="Pfam" id="PF00078">
    <property type="entry name" value="RVT_1"/>
    <property type="match status" value="1"/>
</dbReference>
<dbReference type="GO" id="GO:0046872">
    <property type="term" value="F:metal ion binding"/>
    <property type="evidence" value="ECO:0007669"/>
    <property type="project" value="UniProtKB-KW"/>
</dbReference>
<comment type="subcellular location">
    <subcellularLocation>
        <location evidence="13">Nucleus</location>
    </subcellularLocation>
    <subcellularLocation>
        <location evidence="13">Chromosome</location>
        <location evidence="13">Telomere</location>
    </subcellularLocation>
</comment>
<evidence type="ECO:0000259" key="15">
    <source>
        <dbReference type="PROSITE" id="PS50878"/>
    </source>
</evidence>
<accession>A0A9W8EK14</accession>
<keyword evidence="11 13" id="KW-0539">Nucleus</keyword>
<evidence type="ECO:0000313" key="17">
    <source>
        <dbReference type="Proteomes" id="UP001150907"/>
    </source>
</evidence>
<dbReference type="PROSITE" id="PS50878">
    <property type="entry name" value="RT_POL"/>
    <property type="match status" value="1"/>
</dbReference>
<evidence type="ECO:0000256" key="10">
    <source>
        <dbReference type="ARBA" id="ARBA00022918"/>
    </source>
</evidence>
<dbReference type="InterPro" id="IPR049139">
    <property type="entry name" value="TERT_C"/>
</dbReference>
<comment type="similarity">
    <text evidence="1 13">Belongs to the reverse transcriptase family. Telomerase subfamily.</text>
</comment>
<evidence type="ECO:0000256" key="3">
    <source>
        <dbReference type="ARBA" id="ARBA00016182"/>
    </source>
</evidence>
<dbReference type="GO" id="GO:0007004">
    <property type="term" value="P:telomere maintenance via telomerase"/>
    <property type="evidence" value="ECO:0007669"/>
    <property type="project" value="TreeGrafter"/>
</dbReference>
<dbReference type="Proteomes" id="UP001150907">
    <property type="component" value="Unassembled WGS sequence"/>
</dbReference>
<evidence type="ECO:0000256" key="6">
    <source>
        <dbReference type="ARBA" id="ARBA00022695"/>
    </source>
</evidence>
<keyword evidence="6 13" id="KW-0548">Nucleotidyltransferase</keyword>
<protein>
    <recommendedName>
        <fullName evidence="3 13">Telomerase reverse transcriptase</fullName>
        <ecNumber evidence="2 13">2.7.7.49</ecNumber>
    </recommendedName>
    <alternativeName>
        <fullName evidence="13">Telomerase catalytic subunit</fullName>
    </alternativeName>
</protein>
<evidence type="ECO:0000256" key="12">
    <source>
        <dbReference type="ARBA" id="ARBA00048173"/>
    </source>
</evidence>
<dbReference type="Gene3D" id="1.10.357.90">
    <property type="match status" value="1"/>
</dbReference>
<keyword evidence="9 13" id="KW-0779">Telomere</keyword>
<dbReference type="InterPro" id="IPR000477">
    <property type="entry name" value="RT_dom"/>
</dbReference>
<dbReference type="PANTHER" id="PTHR12066">
    <property type="entry name" value="TELOMERASE REVERSE TRANSCRIPTASE"/>
    <property type="match status" value="1"/>
</dbReference>
<sequence>MVSCAALDPFFQAVTPLGEYMDTLVDSGRCGRDGDSTDYVQFLRTTMVGHSPIRNRLAFYEPVEKLADTVQTVIGLLLRRGMAGSGSTTAWRERNILAMGYEVRREGTMSCSSGGWGVVNNHVNSSVVELSKGRWLLLLDRVGTEAMVHLFLSTSVFLPLRNSCFTQIVGTPLVCLQLPQPVPIVPPAVGALAVSETIRTQKRKLVAENAGAVDNAIGDHVAVEEDEQRSQSLDRSSDQRRALKRQRLAYEAGAALSCDARLSENPGAVCVDTPLDLSSVVIDKGAMLYSHPLLVQHKVKWRFPKSFPLGGSVTPSELIKAIFAKTPLFATSPPSHLLCLAARMLKLHKRFNYRHHLFKRCLAPWQTNPIGSNHSKSSSLADSDAGNMMVIDELPSKAETRADVQLTTVSGGSRAIQHVKLDGTHSAWLGGKHGGAARDIYAALLFWILNDYAMHLIRTFFYVTECSRDRTRLYFFRSDVWTNVTRKAWRSLEAEMYTKKALAEVTAGPGGARMTFGYSHVRLLPKEHGFRAISNLKRSFVLRSRASQRDGGGGGSSNSKRPLHGFTEVPVASTNKVLADSLAALSYVRKIQPHLVGSAISSADDIYTKLKGFKNSTHVKPLLGQSRFFMVKLDIKKAYDTIVQPKLLELLETQLPCDEYVVYKYWLLTLSFGKFRPSYLRQGGLSSKPVSFGDMTRSMSKNSRNVVFGDQSATSYLHMKTICGLIQEHITNNMVSMRSGIWQQKTGIPQGSVLSAMLCNFFYGQLEREHLASLIDPARTLVIRMIDDFLIISTDQSLAMALLERMYQGVPEYGCELNKAKTLTNFEATVGGQRIDLATGATFPWCGMLFDERTLDVSVDYSRLAQAGVLGVALGGRAVQVADFVLGHKLSIALRLRMHKLYMDCSFNSRLTVLRNLYQNFLLCGMKMHSICQQLPPAGRHDGVLAKVVWDMVSLGTTLLRTRCGNSSIPLADVTWLGLHAFHVTLRRKQARYSQLLARLHSAMSLPKYSQMTRRLGTVINSAANETVLSIAY</sequence>
<dbReference type="AlphaFoldDB" id="A0A9W8EK14"/>
<dbReference type="PRINTS" id="PR01365">
    <property type="entry name" value="TELOMERASERT"/>
</dbReference>
<dbReference type="SMART" id="SM00975">
    <property type="entry name" value="Telomerase_RBD"/>
    <property type="match status" value="1"/>
</dbReference>